<accession>A0A0N4TPV7</accession>
<dbReference type="PANTHER" id="PTHR22803">
    <property type="entry name" value="MANNOSE, PHOSPHOLIPASE, LECTIN RECEPTOR RELATED"/>
    <property type="match status" value="1"/>
</dbReference>
<evidence type="ECO:0000256" key="2">
    <source>
        <dbReference type="SAM" id="MobiDB-lite"/>
    </source>
</evidence>
<dbReference type="InterPro" id="IPR016186">
    <property type="entry name" value="C-type_lectin-like/link_sf"/>
</dbReference>
<dbReference type="PROSITE" id="PS00615">
    <property type="entry name" value="C_TYPE_LECTIN_1"/>
    <property type="match status" value="1"/>
</dbReference>
<reference evidence="5 6" key="2">
    <citation type="submission" date="2018-11" db="EMBL/GenBank/DDBJ databases">
        <authorList>
            <consortium name="Pathogen Informatics"/>
        </authorList>
    </citation>
    <scope>NUCLEOTIDE SEQUENCE [LARGE SCALE GENOMIC DNA]</scope>
</reference>
<keyword evidence="6" id="KW-1185">Reference proteome</keyword>
<keyword evidence="1" id="KW-1015">Disulfide bond</keyword>
<evidence type="ECO:0000259" key="4">
    <source>
        <dbReference type="PROSITE" id="PS50041"/>
    </source>
</evidence>
<dbReference type="AlphaFoldDB" id="A0A0N4TPV7"/>
<sequence>MTKRKNVKSFVTYFNATLASFETQKDFELFKSHILHNELSVSNALIGLIRQQHGSYAWKDLSPVTFLNWAEDEPADTKGRIIQQCVKMQLNGNYTWHSLSCWQSTHFLCSTPVVNVNYNPSARENDKNDGFSSQQLSYDKERNSRKKLPNGYDSYSSKTDQSLLPVPSTQSISAISTFGEICLVLIIALSIVGGIQLWKRKRRLRLSSQRIVQFDQLQNEEENTM</sequence>
<dbReference type="EMBL" id="UZAD01013191">
    <property type="protein sequence ID" value="VDN91747.1"/>
    <property type="molecule type" value="Genomic_DNA"/>
</dbReference>
<dbReference type="InterPro" id="IPR018378">
    <property type="entry name" value="C-type_lectin_CS"/>
</dbReference>
<reference evidence="7" key="1">
    <citation type="submission" date="2017-02" db="UniProtKB">
        <authorList>
            <consortium name="WormBaseParasite"/>
        </authorList>
    </citation>
    <scope>IDENTIFICATION</scope>
</reference>
<feature type="region of interest" description="Disordered" evidence="2">
    <location>
        <begin position="120"/>
        <end position="164"/>
    </location>
</feature>
<dbReference type="Gene3D" id="3.10.100.10">
    <property type="entry name" value="Mannose-Binding Protein A, subunit A"/>
    <property type="match status" value="1"/>
</dbReference>
<keyword evidence="3" id="KW-1133">Transmembrane helix</keyword>
<dbReference type="Pfam" id="PF00059">
    <property type="entry name" value="Lectin_C"/>
    <property type="match status" value="1"/>
</dbReference>
<keyword evidence="3" id="KW-0472">Membrane</keyword>
<organism evidence="7">
    <name type="scientific">Brugia pahangi</name>
    <name type="common">Filarial nematode worm</name>
    <dbReference type="NCBI Taxonomy" id="6280"/>
    <lineage>
        <taxon>Eukaryota</taxon>
        <taxon>Metazoa</taxon>
        <taxon>Ecdysozoa</taxon>
        <taxon>Nematoda</taxon>
        <taxon>Chromadorea</taxon>
        <taxon>Rhabditida</taxon>
        <taxon>Spirurina</taxon>
        <taxon>Spiruromorpha</taxon>
        <taxon>Filarioidea</taxon>
        <taxon>Onchocercidae</taxon>
        <taxon>Brugia</taxon>
    </lineage>
</organism>
<dbReference type="CDD" id="cd00037">
    <property type="entry name" value="CLECT"/>
    <property type="match status" value="1"/>
</dbReference>
<keyword evidence="3" id="KW-0812">Transmembrane</keyword>
<dbReference type="InterPro" id="IPR016187">
    <property type="entry name" value="CTDL_fold"/>
</dbReference>
<feature type="transmembrane region" description="Helical" evidence="3">
    <location>
        <begin position="178"/>
        <end position="198"/>
    </location>
</feature>
<proteinExistence type="predicted"/>
<dbReference type="InterPro" id="IPR001304">
    <property type="entry name" value="C-type_lectin-like"/>
</dbReference>
<dbReference type="InterPro" id="IPR050111">
    <property type="entry name" value="C-type_lectin/snaclec_domain"/>
</dbReference>
<dbReference type="WBParaSite" id="BPAG_0001059901-mRNA-1">
    <property type="protein sequence ID" value="BPAG_0001059901-mRNA-1"/>
    <property type="gene ID" value="BPAG_0001059901"/>
</dbReference>
<dbReference type="SUPFAM" id="SSF56436">
    <property type="entry name" value="C-type lectin-like"/>
    <property type="match status" value="1"/>
</dbReference>
<evidence type="ECO:0000256" key="3">
    <source>
        <dbReference type="SAM" id="Phobius"/>
    </source>
</evidence>
<evidence type="ECO:0000256" key="1">
    <source>
        <dbReference type="ARBA" id="ARBA00023157"/>
    </source>
</evidence>
<dbReference type="STRING" id="6280.A0A0N4TPV7"/>
<evidence type="ECO:0000313" key="7">
    <source>
        <dbReference type="WBParaSite" id="BPAG_0001059901-mRNA-1"/>
    </source>
</evidence>
<evidence type="ECO:0000313" key="6">
    <source>
        <dbReference type="Proteomes" id="UP000278627"/>
    </source>
</evidence>
<feature type="domain" description="C-type lectin" evidence="4">
    <location>
        <begin position="18"/>
        <end position="110"/>
    </location>
</feature>
<feature type="compositionally biased region" description="Polar residues" evidence="2">
    <location>
        <begin position="153"/>
        <end position="164"/>
    </location>
</feature>
<gene>
    <name evidence="5" type="ORF">BPAG_LOCUS10561</name>
</gene>
<dbReference type="Proteomes" id="UP000278627">
    <property type="component" value="Unassembled WGS sequence"/>
</dbReference>
<dbReference type="PROSITE" id="PS50041">
    <property type="entry name" value="C_TYPE_LECTIN_2"/>
    <property type="match status" value="1"/>
</dbReference>
<evidence type="ECO:0000313" key="5">
    <source>
        <dbReference type="EMBL" id="VDN91747.1"/>
    </source>
</evidence>
<protein>
    <submittedName>
        <fullName evidence="7">C-type lectin domain-containing protein</fullName>
    </submittedName>
</protein>
<name>A0A0N4TPV7_BRUPA</name>